<dbReference type="InterPro" id="IPR035291">
    <property type="entry name" value="DUF5354"/>
</dbReference>
<dbReference type="Pfam" id="PF17305">
    <property type="entry name" value="DUF5354"/>
    <property type="match status" value="1"/>
</dbReference>
<dbReference type="EMBL" id="JAKKPZ010000006">
    <property type="protein sequence ID" value="KAI1720013.1"/>
    <property type="molecule type" value="Genomic_DNA"/>
</dbReference>
<comment type="caution">
    <text evidence="1">The sequence shown here is derived from an EMBL/GenBank/DDBJ whole genome shotgun (WGS) entry which is preliminary data.</text>
</comment>
<sequence>MHPTPPHTQTRSLNPTPLTRSFTMLQAIFAVIFLLSVFSACEALSCYETVDGRTVIKGNYTYCALIPSTYYQGELVNGSQFGLGPENDLLHGYKAIFDTGVDEYRILSVCIYERYDFRRYLPVKPTVAVEFTFRCVCIYDLCNSSQTFSAYLSSIKTESFDNYKSDPVDDEIV</sequence>
<dbReference type="Proteomes" id="UP001201812">
    <property type="component" value="Unassembled WGS sequence"/>
</dbReference>
<proteinExistence type="predicted"/>
<protein>
    <submittedName>
        <fullName evidence="1">Uncharacterized protein</fullName>
    </submittedName>
</protein>
<evidence type="ECO:0000313" key="2">
    <source>
        <dbReference type="Proteomes" id="UP001201812"/>
    </source>
</evidence>
<reference evidence="1" key="1">
    <citation type="submission" date="2022-01" db="EMBL/GenBank/DDBJ databases">
        <title>Genome Sequence Resource for Two Populations of Ditylenchus destructor, the Migratory Endoparasitic Phytonematode.</title>
        <authorList>
            <person name="Zhang H."/>
            <person name="Lin R."/>
            <person name="Xie B."/>
        </authorList>
    </citation>
    <scope>NUCLEOTIDE SEQUENCE</scope>
    <source>
        <strain evidence="1">BazhouSP</strain>
    </source>
</reference>
<keyword evidence="2" id="KW-1185">Reference proteome</keyword>
<name>A0AAD4R9L7_9BILA</name>
<accession>A0AAD4R9L7</accession>
<gene>
    <name evidence="1" type="ORF">DdX_05382</name>
</gene>
<evidence type="ECO:0000313" key="1">
    <source>
        <dbReference type="EMBL" id="KAI1720013.1"/>
    </source>
</evidence>
<organism evidence="1 2">
    <name type="scientific">Ditylenchus destructor</name>
    <dbReference type="NCBI Taxonomy" id="166010"/>
    <lineage>
        <taxon>Eukaryota</taxon>
        <taxon>Metazoa</taxon>
        <taxon>Ecdysozoa</taxon>
        <taxon>Nematoda</taxon>
        <taxon>Chromadorea</taxon>
        <taxon>Rhabditida</taxon>
        <taxon>Tylenchina</taxon>
        <taxon>Tylenchomorpha</taxon>
        <taxon>Sphaerularioidea</taxon>
        <taxon>Anguinidae</taxon>
        <taxon>Anguininae</taxon>
        <taxon>Ditylenchus</taxon>
    </lineage>
</organism>
<dbReference type="AlphaFoldDB" id="A0AAD4R9L7"/>